<keyword evidence="2" id="KW-1185">Reference proteome</keyword>
<accession>A0AAX6DPP5</accession>
<dbReference type="AlphaFoldDB" id="A0AAX6DPP5"/>
<reference evidence="1" key="1">
    <citation type="journal article" date="2023" name="GigaByte">
        <title>Genome assembly of the bearded iris, Iris pallida Lam.</title>
        <authorList>
            <person name="Bruccoleri R.E."/>
            <person name="Oakeley E.J."/>
            <person name="Faust A.M.E."/>
            <person name="Altorfer M."/>
            <person name="Dessus-Babus S."/>
            <person name="Burckhardt D."/>
            <person name="Oertli M."/>
            <person name="Naumann U."/>
            <person name="Petersen F."/>
            <person name="Wong J."/>
        </authorList>
    </citation>
    <scope>NUCLEOTIDE SEQUENCE</scope>
    <source>
        <strain evidence="1">GSM-AAB239-AS_SAM_17_03QT</strain>
    </source>
</reference>
<proteinExistence type="predicted"/>
<evidence type="ECO:0000313" key="2">
    <source>
        <dbReference type="Proteomes" id="UP001140949"/>
    </source>
</evidence>
<dbReference type="EMBL" id="JANAVB010042816">
    <property type="protein sequence ID" value="KAJ6793738.1"/>
    <property type="molecule type" value="Genomic_DNA"/>
</dbReference>
<reference evidence="1" key="2">
    <citation type="submission" date="2023-04" db="EMBL/GenBank/DDBJ databases">
        <authorList>
            <person name="Bruccoleri R.E."/>
            <person name="Oakeley E.J."/>
            <person name="Faust A.-M."/>
            <person name="Dessus-Babus S."/>
            <person name="Altorfer M."/>
            <person name="Burckhardt D."/>
            <person name="Oertli M."/>
            <person name="Naumann U."/>
            <person name="Petersen F."/>
            <person name="Wong J."/>
        </authorList>
    </citation>
    <scope>NUCLEOTIDE SEQUENCE</scope>
    <source>
        <strain evidence="1">GSM-AAB239-AS_SAM_17_03QT</strain>
        <tissue evidence="1">Leaf</tissue>
    </source>
</reference>
<sequence>MHTRSRICRQQKKVTVVAEKKVKELITSAKKQKHGGISSNKIREVEEARDLNTTFGFVQEETLHLTVAFNNALEDERPDETSAQCVPDTIFSSAYHHAKGCCGTIPDKVDFMKFFKRNDQVEPCG</sequence>
<comment type="caution">
    <text evidence="1">The sequence shown here is derived from an EMBL/GenBank/DDBJ whole genome shotgun (WGS) entry which is preliminary data.</text>
</comment>
<protein>
    <submittedName>
        <fullName evidence="1">CTD small phosphatase-like protein 2 isoform X1</fullName>
    </submittedName>
</protein>
<dbReference type="Proteomes" id="UP001140949">
    <property type="component" value="Unassembled WGS sequence"/>
</dbReference>
<evidence type="ECO:0000313" key="1">
    <source>
        <dbReference type="EMBL" id="KAJ6793738.1"/>
    </source>
</evidence>
<name>A0AAX6DPP5_IRIPA</name>
<organism evidence="1 2">
    <name type="scientific">Iris pallida</name>
    <name type="common">Sweet iris</name>
    <dbReference type="NCBI Taxonomy" id="29817"/>
    <lineage>
        <taxon>Eukaryota</taxon>
        <taxon>Viridiplantae</taxon>
        <taxon>Streptophyta</taxon>
        <taxon>Embryophyta</taxon>
        <taxon>Tracheophyta</taxon>
        <taxon>Spermatophyta</taxon>
        <taxon>Magnoliopsida</taxon>
        <taxon>Liliopsida</taxon>
        <taxon>Asparagales</taxon>
        <taxon>Iridaceae</taxon>
        <taxon>Iridoideae</taxon>
        <taxon>Irideae</taxon>
        <taxon>Iris</taxon>
    </lineage>
</organism>
<gene>
    <name evidence="1" type="ORF">M6B38_235010</name>
</gene>